<evidence type="ECO:0000256" key="7">
    <source>
        <dbReference type="SAM" id="MobiDB-lite"/>
    </source>
</evidence>
<evidence type="ECO:0000313" key="10">
    <source>
        <dbReference type="EnsemblMetazoa" id="KAF7489961.1"/>
    </source>
</evidence>
<dbReference type="PANTHER" id="PTHR46480">
    <property type="entry name" value="F20B24.22"/>
    <property type="match status" value="1"/>
</dbReference>
<evidence type="ECO:0000313" key="11">
    <source>
        <dbReference type="Proteomes" id="UP000070412"/>
    </source>
</evidence>
<evidence type="ECO:0000256" key="3">
    <source>
        <dbReference type="ARBA" id="ARBA00022475"/>
    </source>
</evidence>
<gene>
    <name evidence="9" type="ORF">SSS_7918</name>
</gene>
<dbReference type="InterPro" id="IPR031846">
    <property type="entry name" value="Hvcn1"/>
</dbReference>
<keyword evidence="8" id="KW-0472">Membrane</keyword>
<comment type="subcellular location">
    <subcellularLocation>
        <location evidence="1">Cell membrane</location>
        <topology evidence="1">Multi-pass membrane protein</topology>
    </subcellularLocation>
</comment>
<keyword evidence="8" id="KW-1133">Transmembrane helix</keyword>
<protein>
    <submittedName>
        <fullName evidence="9 10">Uncharacterized protein</fullName>
    </submittedName>
</protein>
<reference evidence="9" key="2">
    <citation type="submission" date="2020-01" db="EMBL/GenBank/DDBJ databases">
        <authorList>
            <person name="Korhonen P.K.K."/>
            <person name="Guangxu M.G."/>
            <person name="Wang T.W."/>
            <person name="Stroehlein A.J.S."/>
            <person name="Young N.D."/>
            <person name="Ang C.-S.A."/>
            <person name="Fernando D.W.F."/>
            <person name="Lu H.L."/>
            <person name="Taylor S.T."/>
            <person name="Ehtesham M.E.M."/>
            <person name="Najaraj S.H.N."/>
            <person name="Harsha G.H.G."/>
            <person name="Madugundu A.M."/>
            <person name="Renuse S.R."/>
            <person name="Holt D.H."/>
            <person name="Pandey A.P."/>
            <person name="Papenfuss A.P."/>
            <person name="Gasser R.B.G."/>
            <person name="Fischer K.F."/>
        </authorList>
    </citation>
    <scope>NUCLEOTIDE SEQUENCE</scope>
    <source>
        <strain evidence="9">SSS_KF_BRIS2020</strain>
    </source>
</reference>
<keyword evidence="2" id="KW-0813">Transport</keyword>
<keyword evidence="6" id="KW-0407">Ion channel</keyword>
<dbReference type="GO" id="GO:0030171">
    <property type="term" value="F:voltage-gated proton channel activity"/>
    <property type="evidence" value="ECO:0007669"/>
    <property type="project" value="InterPro"/>
</dbReference>
<keyword evidence="8" id="KW-0812">Transmembrane</keyword>
<dbReference type="EMBL" id="WVUK01000063">
    <property type="protein sequence ID" value="KAF7489961.1"/>
    <property type="molecule type" value="Genomic_DNA"/>
</dbReference>
<feature type="region of interest" description="Disordered" evidence="7">
    <location>
        <begin position="416"/>
        <end position="435"/>
    </location>
</feature>
<dbReference type="AlphaFoldDB" id="A0A834VAV5"/>
<reference evidence="11" key="1">
    <citation type="journal article" date="2020" name="PLoS Negl. Trop. Dis.">
        <title>High-quality nuclear genome for Sarcoptes scabiei-A critical resource for a neglected parasite.</title>
        <authorList>
            <person name="Korhonen P.K."/>
            <person name="Gasser R.B."/>
            <person name="Ma G."/>
            <person name="Wang T."/>
            <person name="Stroehlein A.J."/>
            <person name="Young N.D."/>
            <person name="Ang C.S."/>
            <person name="Fernando D.D."/>
            <person name="Lu H.C."/>
            <person name="Taylor S."/>
            <person name="Reynolds S.L."/>
            <person name="Mofiz E."/>
            <person name="Najaraj S.H."/>
            <person name="Gowda H."/>
            <person name="Madugundu A."/>
            <person name="Renuse S."/>
            <person name="Holt D."/>
            <person name="Pandey A."/>
            <person name="Papenfuss A.T."/>
            <person name="Fischer K."/>
        </authorList>
    </citation>
    <scope>NUCLEOTIDE SEQUENCE [LARGE SCALE GENOMIC DNA]</scope>
</reference>
<dbReference type="EnsemblMetazoa" id="SSS_7918s_mrna">
    <property type="protein sequence ID" value="KAF7489961.1"/>
    <property type="gene ID" value="SSS_7918"/>
</dbReference>
<organism evidence="9">
    <name type="scientific">Sarcoptes scabiei</name>
    <name type="common">Itch mite</name>
    <name type="synonym">Acarus scabiei</name>
    <dbReference type="NCBI Taxonomy" id="52283"/>
    <lineage>
        <taxon>Eukaryota</taxon>
        <taxon>Metazoa</taxon>
        <taxon>Ecdysozoa</taxon>
        <taxon>Arthropoda</taxon>
        <taxon>Chelicerata</taxon>
        <taxon>Arachnida</taxon>
        <taxon>Acari</taxon>
        <taxon>Acariformes</taxon>
        <taxon>Sarcoptiformes</taxon>
        <taxon>Astigmata</taxon>
        <taxon>Psoroptidia</taxon>
        <taxon>Sarcoptoidea</taxon>
        <taxon>Sarcoptidae</taxon>
        <taxon>Sarcoptinae</taxon>
        <taxon>Sarcoptes</taxon>
    </lineage>
</organism>
<feature type="transmembrane region" description="Helical" evidence="8">
    <location>
        <begin position="121"/>
        <end position="142"/>
    </location>
</feature>
<feature type="region of interest" description="Disordered" evidence="7">
    <location>
        <begin position="383"/>
        <end position="411"/>
    </location>
</feature>
<accession>A0A834VAV5</accession>
<evidence type="ECO:0000256" key="8">
    <source>
        <dbReference type="SAM" id="Phobius"/>
    </source>
</evidence>
<feature type="compositionally biased region" description="Polar residues" evidence="7">
    <location>
        <begin position="401"/>
        <end position="410"/>
    </location>
</feature>
<evidence type="ECO:0000256" key="4">
    <source>
        <dbReference type="ARBA" id="ARBA00022882"/>
    </source>
</evidence>
<dbReference type="OrthoDB" id="427456at2759"/>
<sequence length="435" mass="51320">MAGGHTVRFDRETRKLSYSTRSLNRKRRRPYQSQPILNRLGYGSKASSLYRLNHLNPTSQKQSLGKSYVSLRNLPTKSLQQKRLLFTNRHVASVHKLISNLQDEDQTFTARLRNLMNTYNFQIFMVVLIILDCVMVLGEMIIELKLFQNDDCKSLAFFDDNYHEIPIPGIDNSSTLNEQNENLFEQHHHHHLLNHRHYLYHRNQRHDCEHQEHLLHNVEHIFHLTSIFILFLFNIELLVRLYAEGHKYFLNVEIALDSFISLESFKSCACDYYAIRAPFERQIEKLKKKRKLLTRDLAKAYFYSNMLEEEITNLRKMIDSFEIIEEIDDDNDDDDDDRAEFNDNPARADVMMERTTAVERDQHQDQQQQQQQRDQSIANRNELNQNCDDDHSPSMIIEMQPKSSSQSQLLALNGCSFESESDSKNKQTKSLDYLV</sequence>
<name>A0A834VAV5_SARSC</name>
<evidence type="ECO:0000256" key="1">
    <source>
        <dbReference type="ARBA" id="ARBA00004651"/>
    </source>
</evidence>
<evidence type="ECO:0000256" key="2">
    <source>
        <dbReference type="ARBA" id="ARBA00022448"/>
    </source>
</evidence>
<dbReference type="GO" id="GO:0034702">
    <property type="term" value="C:monoatomic ion channel complex"/>
    <property type="evidence" value="ECO:0007669"/>
    <property type="project" value="UniProtKB-KW"/>
</dbReference>
<dbReference type="Proteomes" id="UP000070412">
    <property type="component" value="Unassembled WGS sequence"/>
</dbReference>
<keyword evidence="4" id="KW-0851">Voltage-gated channel</keyword>
<evidence type="ECO:0000256" key="5">
    <source>
        <dbReference type="ARBA" id="ARBA00023065"/>
    </source>
</evidence>
<feature type="transmembrane region" description="Helical" evidence="8">
    <location>
        <begin position="221"/>
        <end position="239"/>
    </location>
</feature>
<evidence type="ECO:0000256" key="6">
    <source>
        <dbReference type="ARBA" id="ARBA00023303"/>
    </source>
</evidence>
<dbReference type="PANTHER" id="PTHR46480:SF1">
    <property type="entry name" value="VOLTAGE-GATED HYDROGEN CHANNEL 1"/>
    <property type="match status" value="1"/>
</dbReference>
<keyword evidence="5" id="KW-0406">Ion transport</keyword>
<proteinExistence type="predicted"/>
<keyword evidence="11" id="KW-1185">Reference proteome</keyword>
<dbReference type="GO" id="GO:0005886">
    <property type="term" value="C:plasma membrane"/>
    <property type="evidence" value="ECO:0007669"/>
    <property type="project" value="UniProtKB-SubCell"/>
</dbReference>
<keyword evidence="3" id="KW-1003">Cell membrane</keyword>
<reference evidence="10" key="3">
    <citation type="submission" date="2022-06" db="UniProtKB">
        <authorList>
            <consortium name="EnsemblMetazoa"/>
        </authorList>
    </citation>
    <scope>IDENTIFICATION</scope>
</reference>
<evidence type="ECO:0000313" key="9">
    <source>
        <dbReference type="EMBL" id="KAF7489961.1"/>
    </source>
</evidence>